<keyword evidence="6" id="KW-0223">Dioxygenase</keyword>
<dbReference type="GO" id="GO:0016702">
    <property type="term" value="F:oxidoreductase activity, acting on single donors with incorporation of molecular oxygen, incorporation of two atoms of oxygen"/>
    <property type="evidence" value="ECO:0007669"/>
    <property type="project" value="InterPro"/>
</dbReference>
<feature type="domain" description="Lipoxygenase" evidence="15">
    <location>
        <begin position="119"/>
        <end position="669"/>
    </location>
</feature>
<dbReference type="InterPro" id="IPR036226">
    <property type="entry name" value="LipOase_C_sf"/>
</dbReference>
<name>A0A8D0AK31_SANLU</name>
<feature type="binding site" evidence="10">
    <location>
        <position position="669"/>
    </location>
    <ligand>
        <name>Fe cation</name>
        <dbReference type="ChEBI" id="CHEBI:24875"/>
        <note>catalytic</note>
    </ligand>
</feature>
<keyword evidence="4" id="KW-0963">Cytoplasm</keyword>
<keyword evidence="11" id="KW-0106">Calcium</keyword>
<evidence type="ECO:0000313" key="17">
    <source>
        <dbReference type="Proteomes" id="UP000694568"/>
    </source>
</evidence>
<dbReference type="InterPro" id="IPR020834">
    <property type="entry name" value="LipOase_CS"/>
</dbReference>
<feature type="binding site" evidence="10">
    <location>
        <position position="367"/>
    </location>
    <ligand>
        <name>Fe cation</name>
        <dbReference type="ChEBI" id="CHEBI:24875"/>
        <note>catalytic</note>
    </ligand>
</feature>
<reference evidence="16" key="2">
    <citation type="submission" date="2025-09" db="UniProtKB">
        <authorList>
            <consortium name="Ensembl"/>
        </authorList>
    </citation>
    <scope>IDENTIFICATION</scope>
</reference>
<dbReference type="SUPFAM" id="SSF48484">
    <property type="entry name" value="Lipoxigenase"/>
    <property type="match status" value="1"/>
</dbReference>
<dbReference type="Gene3D" id="2.60.60.20">
    <property type="entry name" value="PLAT/LH2 domain"/>
    <property type="match status" value="1"/>
</dbReference>
<evidence type="ECO:0000256" key="6">
    <source>
        <dbReference type="ARBA" id="ARBA00022964"/>
    </source>
</evidence>
<evidence type="ECO:0000256" key="1">
    <source>
        <dbReference type="ARBA" id="ARBA00004496"/>
    </source>
</evidence>
<evidence type="ECO:0000256" key="12">
    <source>
        <dbReference type="PIRSR" id="PIRSR601885-3"/>
    </source>
</evidence>
<dbReference type="InterPro" id="IPR000907">
    <property type="entry name" value="LipOase"/>
</dbReference>
<dbReference type="InterPro" id="IPR001885">
    <property type="entry name" value="LipOase_mml"/>
</dbReference>
<dbReference type="RefSeq" id="XP_031177930.1">
    <property type="nucleotide sequence ID" value="XM_031322070.2"/>
</dbReference>
<evidence type="ECO:0000313" key="16">
    <source>
        <dbReference type="Ensembl" id="ENSSLUP00000053414.1"/>
    </source>
</evidence>
<gene>
    <name evidence="16" type="primary">LOC116066173</name>
</gene>
<keyword evidence="9" id="KW-0443">Lipid metabolism</keyword>
<dbReference type="Pfam" id="PF01477">
    <property type="entry name" value="PLAT"/>
    <property type="match status" value="1"/>
</dbReference>
<comment type="cofactor">
    <cofactor evidence="10">
        <name>Fe cation</name>
        <dbReference type="ChEBI" id="CHEBI:24875"/>
    </cofactor>
    <text evidence="10">Binds 1 Fe cation per subunit.</text>
</comment>
<feature type="site" description="Essential for stabilizing binding to COTL1" evidence="12">
    <location>
        <position position="104"/>
    </location>
</feature>
<evidence type="ECO:0000256" key="10">
    <source>
        <dbReference type="PIRSR" id="PIRSR601885-1"/>
    </source>
</evidence>
<dbReference type="PROSITE" id="PS00081">
    <property type="entry name" value="LIPOXYGENASE_2"/>
    <property type="match status" value="1"/>
</dbReference>
<feature type="binding site" evidence="11">
    <location>
        <position position="17"/>
    </location>
    <ligand>
        <name>Ca(2+)</name>
        <dbReference type="ChEBI" id="CHEBI:29108"/>
        <label>1</label>
    </ligand>
</feature>
<dbReference type="PROSITE" id="PS50095">
    <property type="entry name" value="PLAT"/>
    <property type="match status" value="1"/>
</dbReference>
<organism evidence="16 17">
    <name type="scientific">Sander lucioperca</name>
    <name type="common">Pike-perch</name>
    <name type="synonym">Perca lucioperca</name>
    <dbReference type="NCBI Taxonomy" id="283035"/>
    <lineage>
        <taxon>Eukaryota</taxon>
        <taxon>Metazoa</taxon>
        <taxon>Chordata</taxon>
        <taxon>Craniata</taxon>
        <taxon>Vertebrata</taxon>
        <taxon>Euteleostomi</taxon>
        <taxon>Actinopterygii</taxon>
        <taxon>Neopterygii</taxon>
        <taxon>Teleostei</taxon>
        <taxon>Neoteleostei</taxon>
        <taxon>Acanthomorphata</taxon>
        <taxon>Eupercaria</taxon>
        <taxon>Perciformes</taxon>
        <taxon>Percoidei</taxon>
        <taxon>Percidae</taxon>
        <taxon>Luciopercinae</taxon>
        <taxon>Sander</taxon>
    </lineage>
</organism>
<comment type="pathway">
    <text evidence="2">Lipid metabolism.</text>
</comment>
<evidence type="ECO:0000256" key="8">
    <source>
        <dbReference type="ARBA" id="ARBA00023004"/>
    </source>
</evidence>
<dbReference type="PRINTS" id="PR00087">
    <property type="entry name" value="LIPOXYGENASE"/>
</dbReference>
<evidence type="ECO:0000256" key="3">
    <source>
        <dbReference type="ARBA" id="ARBA00009419"/>
    </source>
</evidence>
<keyword evidence="7" id="KW-0560">Oxidoreductase</keyword>
<dbReference type="Gene3D" id="3.10.450.60">
    <property type="match status" value="1"/>
</dbReference>
<dbReference type="FunFam" id="1.20.245.10:FF:000001">
    <property type="entry name" value="Arachidonate 5-lipoxygenase a"/>
    <property type="match status" value="1"/>
</dbReference>
<evidence type="ECO:0000256" key="13">
    <source>
        <dbReference type="PROSITE-ProRule" id="PRU00152"/>
    </source>
</evidence>
<keyword evidence="5 10" id="KW-0479">Metal-binding</keyword>
<dbReference type="PRINTS" id="PR00467">
    <property type="entry name" value="MAMLPOXGNASE"/>
</dbReference>
<dbReference type="GeneID" id="116066173"/>
<keyword evidence="17" id="KW-1185">Reference proteome</keyword>
<evidence type="ECO:0000256" key="2">
    <source>
        <dbReference type="ARBA" id="ARBA00005189"/>
    </source>
</evidence>
<dbReference type="Gene3D" id="1.20.245.10">
    <property type="entry name" value="Lipoxygenase-1, Domain 5"/>
    <property type="match status" value="1"/>
</dbReference>
<dbReference type="KEGG" id="sluc:116066173"/>
<dbReference type="GeneTree" id="ENSGT00940000161510"/>
<evidence type="ECO:0000256" key="7">
    <source>
        <dbReference type="ARBA" id="ARBA00023002"/>
    </source>
</evidence>
<dbReference type="PANTHER" id="PTHR11771">
    <property type="entry name" value="LIPOXYGENASE"/>
    <property type="match status" value="1"/>
</dbReference>
<evidence type="ECO:0000259" key="14">
    <source>
        <dbReference type="PROSITE" id="PS50095"/>
    </source>
</evidence>
<reference evidence="16" key="1">
    <citation type="submission" date="2025-08" db="UniProtKB">
        <authorList>
            <consortium name="Ensembl"/>
        </authorList>
    </citation>
    <scope>IDENTIFICATION</scope>
</reference>
<sequence>MAEYTLEVTTGSMLQAGTFDNLYVTLIGTERQSERTQLTSFGLDEKTGKVGTYSVTTLLSLGCLLLLKLEKDPFHESPEKDWFCSKIVVKTPEEDEILFPCHSWLSRGEFVLMRGGRATKAFEDLHPRLVDQRKKELVKQKLMYKWDKYAEGLSYILNIDDPKAIPVEISFSFSRAFEYRYTSEAASAELELKGLKDSTEHFESFEAMKVVSWFKKAPVSEYVSEHWEDDDFFGYQILNGATPFMIKRCSKLPSNFPVTEEMVKPFLANGVSLTEEMKKGNIFINDYKIMDGLPTRVIDGKPVALTAALCLLYLNPEKKLLPITIQLGQQPSEETPIFLPSDLKSDWLLAKIYVRNADTLYNQVISHLQNTHLLAEVFTMATLRNLPMIHPLHKLLIPHHRYTLHINILARARLYGPGRLFGNTSLGADGVTELMKRGLSEMTYTSLCLPENIAARGLESIPDFYYRDDALRLWSITNSFVKAMVAYYYPSDSEVSADSELQEWINEIFYYGFLGNSDSGIPSSFQTVAELIKFVTMVIFTSSVQHAAVGSAQFDFLGWTPNAPLLLFQAPPTTKGQSSMEAILATLPNKSFVGVVMSNVWQLSRKYSDFVPLGTYPEQRFEEPAALQMIEDFQAELSSLSVAINKRNSELELPYTYLNPKEIENSVTI</sequence>
<protein>
    <submittedName>
        <fullName evidence="16">Arachidonate 15-lipoxygenase B-like</fullName>
    </submittedName>
</protein>
<dbReference type="GO" id="GO:0034440">
    <property type="term" value="P:lipid oxidation"/>
    <property type="evidence" value="ECO:0007669"/>
    <property type="project" value="InterPro"/>
</dbReference>
<feature type="binding site" evidence="10">
    <location>
        <position position="546"/>
    </location>
    <ligand>
        <name>Fe cation</name>
        <dbReference type="ChEBI" id="CHEBI:24875"/>
        <note>catalytic</note>
    </ligand>
</feature>
<feature type="domain" description="PLAT" evidence="14">
    <location>
        <begin position="2"/>
        <end position="119"/>
    </location>
</feature>
<dbReference type="OrthoDB" id="407298at2759"/>
<dbReference type="Ensembl" id="ENSSLUT00000054983.1">
    <property type="protein sequence ID" value="ENSSLUP00000053414.1"/>
    <property type="gene ID" value="ENSSLUG00000023146.1"/>
</dbReference>
<dbReference type="AlphaFoldDB" id="A0A8D0AK31"/>
<feature type="binding site" evidence="10">
    <location>
        <position position="372"/>
    </location>
    <ligand>
        <name>Fe cation</name>
        <dbReference type="ChEBI" id="CHEBI:24875"/>
        <note>catalytic</note>
    </ligand>
</feature>
<accession>A0A8D0AK31</accession>
<comment type="subcellular location">
    <subcellularLocation>
        <location evidence="1">Cytoplasm</location>
    </subcellularLocation>
</comment>
<evidence type="ECO:0000256" key="9">
    <source>
        <dbReference type="ARBA" id="ARBA00023098"/>
    </source>
</evidence>
<dbReference type="SUPFAM" id="SSF49723">
    <property type="entry name" value="Lipase/lipooxygenase domain (PLAT/LH2 domain)"/>
    <property type="match status" value="1"/>
</dbReference>
<evidence type="ECO:0000256" key="11">
    <source>
        <dbReference type="PIRSR" id="PIRSR601885-2"/>
    </source>
</evidence>
<dbReference type="InterPro" id="IPR036392">
    <property type="entry name" value="PLAT/LH2_dom_sf"/>
</dbReference>
<dbReference type="PROSITE" id="PS51393">
    <property type="entry name" value="LIPOXYGENASE_3"/>
    <property type="match status" value="1"/>
</dbReference>
<dbReference type="InterPro" id="IPR001024">
    <property type="entry name" value="PLAT/LH2_dom"/>
</dbReference>
<keyword evidence="8 10" id="KW-0408">Iron</keyword>
<dbReference type="Pfam" id="PF00305">
    <property type="entry name" value="Lipoxygenase"/>
    <property type="match status" value="1"/>
</dbReference>
<dbReference type="SMART" id="SM00308">
    <property type="entry name" value="LH2"/>
    <property type="match status" value="1"/>
</dbReference>
<dbReference type="InterPro" id="IPR013819">
    <property type="entry name" value="LipOase_C"/>
</dbReference>
<dbReference type="Proteomes" id="UP000694568">
    <property type="component" value="Unplaced"/>
</dbReference>
<evidence type="ECO:0000256" key="5">
    <source>
        <dbReference type="ARBA" id="ARBA00022723"/>
    </source>
</evidence>
<evidence type="ECO:0000256" key="4">
    <source>
        <dbReference type="ARBA" id="ARBA00022490"/>
    </source>
</evidence>
<dbReference type="GO" id="GO:0005737">
    <property type="term" value="C:cytoplasm"/>
    <property type="evidence" value="ECO:0007669"/>
    <property type="project" value="UniProtKB-SubCell"/>
</dbReference>
<feature type="binding site" evidence="11">
    <location>
        <position position="81"/>
    </location>
    <ligand>
        <name>Ca(2+)</name>
        <dbReference type="ChEBI" id="CHEBI:29108"/>
        <label>1</label>
    </ligand>
</feature>
<evidence type="ECO:0000259" key="15">
    <source>
        <dbReference type="PROSITE" id="PS51393"/>
    </source>
</evidence>
<proteinExistence type="inferred from homology"/>
<dbReference type="GO" id="GO:0005506">
    <property type="term" value="F:iron ion binding"/>
    <property type="evidence" value="ECO:0007669"/>
    <property type="project" value="InterPro"/>
</dbReference>
<comment type="caution">
    <text evidence="13">Lacks conserved residue(s) required for the propagation of feature annotation.</text>
</comment>
<comment type="similarity">
    <text evidence="3">Belongs to the lipoxygenase family.</text>
</comment>